<dbReference type="Proteomes" id="UP000199306">
    <property type="component" value="Unassembled WGS sequence"/>
</dbReference>
<feature type="transmembrane region" description="Helical" evidence="1">
    <location>
        <begin position="29"/>
        <end position="45"/>
    </location>
</feature>
<dbReference type="EMBL" id="FOXH01000015">
    <property type="protein sequence ID" value="SFQ32710.1"/>
    <property type="molecule type" value="Genomic_DNA"/>
</dbReference>
<sequence>MSPRNLTYYSLFFGFYLLIQIFFVRQLVLFNYAFCFVYIASILLLPFEISKITLLFLGFFAGIFVDVFYNTMGMHAASMTLIAFLRPSIIKLLTPQRGYDERMILTLKSMGASWFVSYVGILTFIHHLLLFFLEASDFGLFLPTMIKVLASTIFTGLVILVLQLFRKE</sequence>
<proteinExistence type="predicted"/>
<evidence type="ECO:0000256" key="1">
    <source>
        <dbReference type="SAM" id="Phobius"/>
    </source>
</evidence>
<protein>
    <recommendedName>
        <fullName evidence="4">Rod shape-determining protein MreD</fullName>
    </recommendedName>
</protein>
<feature type="transmembrane region" description="Helical" evidence="1">
    <location>
        <begin position="115"/>
        <end position="133"/>
    </location>
</feature>
<keyword evidence="3" id="KW-1185">Reference proteome</keyword>
<dbReference type="OrthoDB" id="1132160at2"/>
<reference evidence="2 3" key="1">
    <citation type="submission" date="2016-10" db="EMBL/GenBank/DDBJ databases">
        <authorList>
            <person name="de Groot N.N."/>
        </authorList>
    </citation>
    <scope>NUCLEOTIDE SEQUENCE [LARGE SCALE GENOMIC DNA]</scope>
    <source>
        <strain evidence="3">E92,LMG 26720,CCM 7988</strain>
    </source>
</reference>
<feature type="transmembrane region" description="Helical" evidence="1">
    <location>
        <begin position="75"/>
        <end position="94"/>
    </location>
</feature>
<dbReference type="RefSeq" id="WP_092019027.1">
    <property type="nucleotide sequence ID" value="NZ_FOXH01000015.1"/>
</dbReference>
<feature type="transmembrane region" description="Helical" evidence="1">
    <location>
        <begin position="7"/>
        <end position="23"/>
    </location>
</feature>
<feature type="transmembrane region" description="Helical" evidence="1">
    <location>
        <begin position="52"/>
        <end position="69"/>
    </location>
</feature>
<evidence type="ECO:0000313" key="3">
    <source>
        <dbReference type="Proteomes" id="UP000199306"/>
    </source>
</evidence>
<gene>
    <name evidence="2" type="ORF">SAMN04515674_11546</name>
</gene>
<keyword evidence="1" id="KW-0472">Membrane</keyword>
<organism evidence="2 3">
    <name type="scientific">Pseudarcicella hirudinis</name>
    <dbReference type="NCBI Taxonomy" id="1079859"/>
    <lineage>
        <taxon>Bacteria</taxon>
        <taxon>Pseudomonadati</taxon>
        <taxon>Bacteroidota</taxon>
        <taxon>Cytophagia</taxon>
        <taxon>Cytophagales</taxon>
        <taxon>Flectobacillaceae</taxon>
        <taxon>Pseudarcicella</taxon>
    </lineage>
</organism>
<evidence type="ECO:0000313" key="2">
    <source>
        <dbReference type="EMBL" id="SFQ32710.1"/>
    </source>
</evidence>
<keyword evidence="1" id="KW-1133">Transmembrane helix</keyword>
<keyword evidence="1" id="KW-0812">Transmembrane</keyword>
<dbReference type="AlphaFoldDB" id="A0A1I5XLC0"/>
<accession>A0A1I5XLC0</accession>
<dbReference type="STRING" id="1079859.SAMN04515674_11546"/>
<feature type="transmembrane region" description="Helical" evidence="1">
    <location>
        <begin position="145"/>
        <end position="165"/>
    </location>
</feature>
<name>A0A1I5XLC0_9BACT</name>
<evidence type="ECO:0008006" key="4">
    <source>
        <dbReference type="Google" id="ProtNLM"/>
    </source>
</evidence>